<feature type="coiled-coil region" evidence="6">
    <location>
        <begin position="172"/>
        <end position="234"/>
    </location>
</feature>
<dbReference type="Proteomes" id="UP000821866">
    <property type="component" value="Unassembled WGS sequence"/>
</dbReference>
<dbReference type="SUPFAM" id="SSF49562">
    <property type="entry name" value="C2 domain (Calcium/lipid-binding domain, CaLB)"/>
    <property type="match status" value="1"/>
</dbReference>
<organism evidence="8 9">
    <name type="scientific">Rhipicephalus microplus</name>
    <name type="common">Cattle tick</name>
    <name type="synonym">Boophilus microplus</name>
    <dbReference type="NCBI Taxonomy" id="6941"/>
    <lineage>
        <taxon>Eukaryota</taxon>
        <taxon>Metazoa</taxon>
        <taxon>Ecdysozoa</taxon>
        <taxon>Arthropoda</taxon>
        <taxon>Chelicerata</taxon>
        <taxon>Arachnida</taxon>
        <taxon>Acari</taxon>
        <taxon>Parasitiformes</taxon>
        <taxon>Ixodida</taxon>
        <taxon>Ixodoidea</taxon>
        <taxon>Ixodidae</taxon>
        <taxon>Rhipicephalinae</taxon>
        <taxon>Rhipicephalus</taxon>
        <taxon>Boophilus</taxon>
    </lineage>
</organism>
<dbReference type="PANTHER" id="PTHR14240">
    <property type="entry name" value="RETINITIS PIGMENTOSA GTPASE REGULATOR-INTERACTING PROTEIN"/>
    <property type="match status" value="1"/>
</dbReference>
<feature type="coiled-coil region" evidence="6">
    <location>
        <begin position="20"/>
        <end position="98"/>
    </location>
</feature>
<comment type="similarity">
    <text evidence="2">Belongs to the RPGRIP1 family.</text>
</comment>
<keyword evidence="4" id="KW-0969">Cilium</keyword>
<reference evidence="8" key="2">
    <citation type="submission" date="2021-09" db="EMBL/GenBank/DDBJ databases">
        <authorList>
            <person name="Jia N."/>
            <person name="Wang J."/>
            <person name="Shi W."/>
            <person name="Du L."/>
            <person name="Sun Y."/>
            <person name="Zhan W."/>
            <person name="Jiang J."/>
            <person name="Wang Q."/>
            <person name="Zhang B."/>
            <person name="Ji P."/>
            <person name="Sakyi L.B."/>
            <person name="Cui X."/>
            <person name="Yuan T."/>
            <person name="Jiang B."/>
            <person name="Yang W."/>
            <person name="Lam T.T.-Y."/>
            <person name="Chang Q."/>
            <person name="Ding S."/>
            <person name="Wang X."/>
            <person name="Zhu J."/>
            <person name="Ruan X."/>
            <person name="Zhao L."/>
            <person name="Wei J."/>
            <person name="Que T."/>
            <person name="Du C."/>
            <person name="Cheng J."/>
            <person name="Dai P."/>
            <person name="Han X."/>
            <person name="Huang E."/>
            <person name="Gao Y."/>
            <person name="Liu J."/>
            <person name="Shao H."/>
            <person name="Ye R."/>
            <person name="Li L."/>
            <person name="Wei W."/>
            <person name="Wang X."/>
            <person name="Wang C."/>
            <person name="Huo Q."/>
            <person name="Li W."/>
            <person name="Guo W."/>
            <person name="Chen H."/>
            <person name="Chen S."/>
            <person name="Zhou L."/>
            <person name="Zhou L."/>
            <person name="Ni X."/>
            <person name="Tian J."/>
            <person name="Zhou Y."/>
            <person name="Sheng Y."/>
            <person name="Liu T."/>
            <person name="Pan Y."/>
            <person name="Xia L."/>
            <person name="Li J."/>
            <person name="Zhao F."/>
            <person name="Cao W."/>
        </authorList>
    </citation>
    <scope>NUCLEOTIDE SEQUENCE</scope>
    <source>
        <strain evidence="8">Rmic-2018</strain>
        <tissue evidence="8">Larvae</tissue>
    </source>
</reference>
<reference evidence="8" key="1">
    <citation type="journal article" date="2020" name="Cell">
        <title>Large-Scale Comparative Analyses of Tick Genomes Elucidate Their Genetic Diversity and Vector Capacities.</title>
        <authorList>
            <consortium name="Tick Genome and Microbiome Consortium (TIGMIC)"/>
            <person name="Jia N."/>
            <person name="Wang J."/>
            <person name="Shi W."/>
            <person name="Du L."/>
            <person name="Sun Y."/>
            <person name="Zhan W."/>
            <person name="Jiang J.F."/>
            <person name="Wang Q."/>
            <person name="Zhang B."/>
            <person name="Ji P."/>
            <person name="Bell-Sakyi L."/>
            <person name="Cui X.M."/>
            <person name="Yuan T.T."/>
            <person name="Jiang B.G."/>
            <person name="Yang W.F."/>
            <person name="Lam T.T."/>
            <person name="Chang Q.C."/>
            <person name="Ding S.J."/>
            <person name="Wang X.J."/>
            <person name="Zhu J.G."/>
            <person name="Ruan X.D."/>
            <person name="Zhao L."/>
            <person name="Wei J.T."/>
            <person name="Ye R.Z."/>
            <person name="Que T.C."/>
            <person name="Du C.H."/>
            <person name="Zhou Y.H."/>
            <person name="Cheng J.X."/>
            <person name="Dai P.F."/>
            <person name="Guo W.B."/>
            <person name="Han X.H."/>
            <person name="Huang E.J."/>
            <person name="Li L.F."/>
            <person name="Wei W."/>
            <person name="Gao Y.C."/>
            <person name="Liu J.Z."/>
            <person name="Shao H.Z."/>
            <person name="Wang X."/>
            <person name="Wang C.C."/>
            <person name="Yang T.C."/>
            <person name="Huo Q.B."/>
            <person name="Li W."/>
            <person name="Chen H.Y."/>
            <person name="Chen S.E."/>
            <person name="Zhou L.G."/>
            <person name="Ni X.B."/>
            <person name="Tian J.H."/>
            <person name="Sheng Y."/>
            <person name="Liu T."/>
            <person name="Pan Y.S."/>
            <person name="Xia L.Y."/>
            <person name="Li J."/>
            <person name="Zhao F."/>
            <person name="Cao W.C."/>
        </authorList>
    </citation>
    <scope>NUCLEOTIDE SEQUENCE</scope>
    <source>
        <strain evidence="8">Rmic-2018</strain>
    </source>
</reference>
<dbReference type="VEuPathDB" id="VectorBase:LOC119187365"/>
<evidence type="ECO:0000256" key="6">
    <source>
        <dbReference type="SAM" id="Coils"/>
    </source>
</evidence>
<comment type="subcellular location">
    <subcellularLocation>
        <location evidence="1">Cell projection</location>
        <location evidence="1">Cilium</location>
    </subcellularLocation>
</comment>
<keyword evidence="9" id="KW-1185">Reference proteome</keyword>
<evidence type="ECO:0000256" key="5">
    <source>
        <dbReference type="ARBA" id="ARBA00023273"/>
    </source>
</evidence>
<evidence type="ECO:0000256" key="4">
    <source>
        <dbReference type="ARBA" id="ARBA00023069"/>
    </source>
</evidence>
<feature type="domain" description="RPGR-interacting protein 1 first C2" evidence="7">
    <location>
        <begin position="357"/>
        <end position="477"/>
    </location>
</feature>
<dbReference type="EMBL" id="JABSTU010006750">
    <property type="protein sequence ID" value="KAH7932371.1"/>
    <property type="molecule type" value="Genomic_DNA"/>
</dbReference>
<protein>
    <recommendedName>
        <fullName evidence="7">RPGR-interacting protein 1 first C2 domain-containing protein</fullName>
    </recommendedName>
</protein>
<name>A0A9J6CUW2_RHIMP</name>
<proteinExistence type="inferred from homology"/>
<keyword evidence="3 6" id="KW-0175">Coiled coil</keyword>
<sequence length="478" mass="53929">MGSARLDGDAFGRRSLEYDYLQLRDENVHLKKHAREQEEKAKKLATRLSRVINEKIKQGATASELGPRRQMVEMEQKVEDLDNKVRVLEKQNMQLKGKLQVSRQLISTATQFQSTYSKVQPRVNSGLRRPIQKPRLFGNESSFTAASLPNIEGSDVDENKWLEEAGALKLQITQLEAIIKSDNDEKVALEKELSERIELYQSLQEEHGNLEKAHAEITARLETVQKDFQDFQKETHNKALSMDKVNLPESSASAFGAMQTNGLSPSVPASRKQCLDKEVQATLLENGYDEMTKLKEEQQMMIEKERLRISKLQSLLTEKAKKIEVLEKHLAHIPSKQVQVTEVCAPNEADDEHCLSLVRKGQSFLEIHLNKITFVTRQDALENCAPPPVFATWTFADFQPQSTPVATGKCPEFNCTARYAVAVDSTFIDYLHKDSVQIQVQAVHGADIHSLGTCHIELDPALQHPFKCNYAQAALVGK</sequence>
<dbReference type="InterPro" id="IPR035892">
    <property type="entry name" value="C2_domain_sf"/>
</dbReference>
<dbReference type="InterPro" id="IPR021656">
    <property type="entry name" value="C2-C2_1"/>
</dbReference>
<dbReference type="InterPro" id="IPR031139">
    <property type="entry name" value="RPGRIP1_fam"/>
</dbReference>
<evidence type="ECO:0000256" key="1">
    <source>
        <dbReference type="ARBA" id="ARBA00004138"/>
    </source>
</evidence>
<dbReference type="GO" id="GO:0005856">
    <property type="term" value="C:cytoskeleton"/>
    <property type="evidence" value="ECO:0007669"/>
    <property type="project" value="UniProtKB-ARBA"/>
</dbReference>
<dbReference type="Pfam" id="PF11618">
    <property type="entry name" value="C2-C2_1"/>
    <property type="match status" value="1"/>
</dbReference>
<evidence type="ECO:0000259" key="7">
    <source>
        <dbReference type="Pfam" id="PF11618"/>
    </source>
</evidence>
<dbReference type="GO" id="GO:0005929">
    <property type="term" value="C:cilium"/>
    <property type="evidence" value="ECO:0007669"/>
    <property type="project" value="UniProtKB-SubCell"/>
</dbReference>
<evidence type="ECO:0000256" key="3">
    <source>
        <dbReference type="ARBA" id="ARBA00023054"/>
    </source>
</evidence>
<gene>
    <name evidence="8" type="ORF">HPB51_029335</name>
</gene>
<dbReference type="Gene3D" id="2.60.40.150">
    <property type="entry name" value="C2 domain"/>
    <property type="match status" value="1"/>
</dbReference>
<evidence type="ECO:0000256" key="2">
    <source>
        <dbReference type="ARBA" id="ARBA00006042"/>
    </source>
</evidence>
<evidence type="ECO:0000313" key="9">
    <source>
        <dbReference type="Proteomes" id="UP000821866"/>
    </source>
</evidence>
<keyword evidence="5" id="KW-0966">Cell projection</keyword>
<accession>A0A9J6CUW2</accession>
<dbReference type="AlphaFoldDB" id="A0A9J6CUW2"/>
<evidence type="ECO:0000313" key="8">
    <source>
        <dbReference type="EMBL" id="KAH7932371.1"/>
    </source>
</evidence>
<comment type="caution">
    <text evidence="8">The sequence shown here is derived from an EMBL/GenBank/DDBJ whole genome shotgun (WGS) entry which is preliminary data.</text>
</comment>